<dbReference type="AlphaFoldDB" id="A0A0F9RB14"/>
<organism evidence="1">
    <name type="scientific">marine sediment metagenome</name>
    <dbReference type="NCBI Taxonomy" id="412755"/>
    <lineage>
        <taxon>unclassified sequences</taxon>
        <taxon>metagenomes</taxon>
        <taxon>ecological metagenomes</taxon>
    </lineage>
</organism>
<proteinExistence type="predicted"/>
<dbReference type="EMBL" id="LAZR01001323">
    <property type="protein sequence ID" value="KKN46562.1"/>
    <property type="molecule type" value="Genomic_DNA"/>
</dbReference>
<accession>A0A0F9RB14</accession>
<protein>
    <submittedName>
        <fullName evidence="1">Uncharacterized protein</fullName>
    </submittedName>
</protein>
<gene>
    <name evidence="1" type="ORF">LCGC14_0671560</name>
</gene>
<evidence type="ECO:0000313" key="1">
    <source>
        <dbReference type="EMBL" id="KKN46562.1"/>
    </source>
</evidence>
<sequence>MILVDENWRKKPKLLWEWEEWVEPDLFGGFVR</sequence>
<name>A0A0F9RB14_9ZZZZ</name>
<comment type="caution">
    <text evidence="1">The sequence shown here is derived from an EMBL/GenBank/DDBJ whole genome shotgun (WGS) entry which is preliminary data.</text>
</comment>
<reference evidence="1" key="1">
    <citation type="journal article" date="2015" name="Nature">
        <title>Complex archaea that bridge the gap between prokaryotes and eukaryotes.</title>
        <authorList>
            <person name="Spang A."/>
            <person name="Saw J.H."/>
            <person name="Jorgensen S.L."/>
            <person name="Zaremba-Niedzwiedzka K."/>
            <person name="Martijn J."/>
            <person name="Lind A.E."/>
            <person name="van Eijk R."/>
            <person name="Schleper C."/>
            <person name="Guy L."/>
            <person name="Ettema T.J."/>
        </authorList>
    </citation>
    <scope>NUCLEOTIDE SEQUENCE</scope>
</reference>